<dbReference type="OrthoDB" id="9763107at2"/>
<evidence type="ECO:0000256" key="4">
    <source>
        <dbReference type="NCBIfam" id="TIGR00260"/>
    </source>
</evidence>
<dbReference type="RefSeq" id="WP_011115369.1">
    <property type="nucleotide sequence ID" value="NC_004917.1"/>
</dbReference>
<dbReference type="GO" id="GO:0005737">
    <property type="term" value="C:cytoplasm"/>
    <property type="evidence" value="ECO:0007669"/>
    <property type="project" value="TreeGrafter"/>
</dbReference>
<evidence type="ECO:0000313" key="8">
    <source>
        <dbReference type="EMBL" id="AAP77124.1"/>
    </source>
</evidence>
<dbReference type="GO" id="GO:0004795">
    <property type="term" value="F:threonine synthase activity"/>
    <property type="evidence" value="ECO:0007669"/>
    <property type="project" value="UniProtKB-UniRule"/>
</dbReference>
<dbReference type="eggNOG" id="COG0498">
    <property type="taxonomic scope" value="Bacteria"/>
</dbReference>
<sequence>MNTYDENLLYSTRDDTAFGVSFQHALLHPNAQHNGLYTFTKLPHISLEDIENFTNLTYTKLCVDIFNRLKLGIHRSVLEEALLSYKNFDDSYNPAPLKVVNENLFMLNLFSGPTRAFKDMALQPFGRLFAHLATQDTRPYLILTATSGDTGPATLQSFANQPHIRVVCIYPYGGTSDVQRLQMTTHTAPNVKVIGIEGDFDGAQSALKKLIANVDFVKKLKEQGFALSAANSVNIGRIAFQIIYYFWAYVKLLKDGHITLGEKISVVVPSGNFGNILGAFFAKKMGLPLERLVSASNANNILSDFINTGVYDISKRNLIKTKSPAMDILKSSNVERVLYALFGAQRTKQLMDSLDKKDFYSLTAEELSLLQQDFSAFECDDKMCMQSIAQGFKEGLLLDPHSAIAYFVAKNLQKSSVIGKSVFLATAEWSKFAPSVREALKEADIIKNTQEAYEISDKQAIDEICSLSCANNPIKAPEQILQLFSKKEVQQDIIPIPQLEMCIMRWVRCSLKHS</sequence>
<gene>
    <name evidence="8" type="primary">thrC</name>
    <name evidence="8" type="ordered locus">HH_0527</name>
</gene>
<dbReference type="InterPro" id="IPR029144">
    <property type="entry name" value="Thr_synth_N"/>
</dbReference>
<dbReference type="AlphaFoldDB" id="Q7VIS7"/>
<name>Q7VIS7_HELHP</name>
<keyword evidence="3 5" id="KW-0663">Pyridoxal phosphate</keyword>
<protein>
    <recommendedName>
        <fullName evidence="4">Threonine synthase</fullName>
        <ecNumber evidence="4">4.2.3.1</ecNumber>
    </recommendedName>
</protein>
<dbReference type="EC" id="4.2.3.1" evidence="4"/>
<organism evidence="8 9">
    <name type="scientific">Helicobacter hepaticus (strain ATCC 51449 / 3B1)</name>
    <dbReference type="NCBI Taxonomy" id="235279"/>
    <lineage>
        <taxon>Bacteria</taxon>
        <taxon>Pseudomonadati</taxon>
        <taxon>Campylobacterota</taxon>
        <taxon>Epsilonproteobacteria</taxon>
        <taxon>Campylobacterales</taxon>
        <taxon>Helicobacteraceae</taxon>
        <taxon>Helicobacter</taxon>
    </lineage>
</organism>
<evidence type="ECO:0000256" key="3">
    <source>
        <dbReference type="ARBA" id="ARBA00022898"/>
    </source>
</evidence>
<dbReference type="Gene3D" id="3.40.50.1100">
    <property type="match status" value="2"/>
</dbReference>
<dbReference type="CDD" id="cd01560">
    <property type="entry name" value="Thr-synth_2"/>
    <property type="match status" value="1"/>
</dbReference>
<accession>Q7VIS7</accession>
<dbReference type="EMBL" id="AE017125">
    <property type="protein sequence ID" value="AAP77124.1"/>
    <property type="molecule type" value="Genomic_DNA"/>
</dbReference>
<dbReference type="PANTHER" id="PTHR43515">
    <property type="entry name" value="THREONINE SYNTHASE-LIKE 1"/>
    <property type="match status" value="1"/>
</dbReference>
<dbReference type="Gene3D" id="3.90.1380.10">
    <property type="entry name" value="Threonine synthase, N-terminal domain"/>
    <property type="match status" value="1"/>
</dbReference>
<dbReference type="KEGG" id="hhe:HH_0527"/>
<dbReference type="SUPFAM" id="SSF53686">
    <property type="entry name" value="Tryptophan synthase beta subunit-like PLP-dependent enzymes"/>
    <property type="match status" value="1"/>
</dbReference>
<proteinExistence type="inferred from homology"/>
<keyword evidence="8" id="KW-0456">Lyase</keyword>
<comment type="similarity">
    <text evidence="2">Belongs to the threonine synthase family.</text>
</comment>
<dbReference type="InterPro" id="IPR004450">
    <property type="entry name" value="Thr_synthase-like"/>
</dbReference>
<feature type="modified residue" description="N6-(pyridoxal phosphate)lysine" evidence="5">
    <location>
        <position position="118"/>
    </location>
</feature>
<reference evidence="8 9" key="1">
    <citation type="journal article" date="2003" name="Proc. Natl. Acad. Sci. U.S.A.">
        <title>The complete genome sequence of the carcinogenic bacterium Helicobacter hepaticus.</title>
        <authorList>
            <person name="Suerbaum S."/>
            <person name="Josenhans C."/>
            <person name="Sterzenbach T."/>
            <person name="Drescher B."/>
            <person name="Brandt P."/>
            <person name="Bell M."/>
            <person name="Droege M."/>
            <person name="Fartmann B."/>
            <person name="Fischer H.-P."/>
            <person name="Ge Z."/>
            <person name="Hoerster A."/>
            <person name="Holland R."/>
            <person name="Klein K."/>
            <person name="Koenig J."/>
            <person name="Macko L."/>
            <person name="Mendz G.L."/>
            <person name="Nyakatura G."/>
            <person name="Schauer D.B."/>
            <person name="Shen Z."/>
            <person name="Weber J."/>
            <person name="Frosch M."/>
            <person name="Fox J.G."/>
        </authorList>
    </citation>
    <scope>NUCLEOTIDE SEQUENCE [LARGE SCALE GENOMIC DNA]</scope>
    <source>
        <strain evidence="9">ATCC 51449 / 3B1</strain>
    </source>
</reference>
<dbReference type="PANTHER" id="PTHR43515:SF1">
    <property type="entry name" value="THREONINE SYNTHASE-LIKE 1"/>
    <property type="match status" value="1"/>
</dbReference>
<dbReference type="NCBIfam" id="TIGR00260">
    <property type="entry name" value="thrC"/>
    <property type="match status" value="1"/>
</dbReference>
<feature type="domain" description="Tryptophan synthase beta chain-like PALP" evidence="6">
    <location>
        <begin position="104"/>
        <end position="421"/>
    </location>
</feature>
<dbReference type="InterPro" id="IPR036052">
    <property type="entry name" value="TrpB-like_PALP_sf"/>
</dbReference>
<dbReference type="STRING" id="235279.HH_0527"/>
<evidence type="ECO:0000313" key="9">
    <source>
        <dbReference type="Proteomes" id="UP000002495"/>
    </source>
</evidence>
<feature type="domain" description="Threonine synthase N-terminal" evidence="7">
    <location>
        <begin position="10"/>
        <end position="68"/>
    </location>
</feature>
<comment type="cofactor">
    <cofactor evidence="1 5">
        <name>pyridoxal 5'-phosphate</name>
        <dbReference type="ChEBI" id="CHEBI:597326"/>
    </cofactor>
</comment>
<dbReference type="InterPro" id="IPR037158">
    <property type="entry name" value="Thr_synth_N_sf"/>
</dbReference>
<dbReference type="GO" id="GO:0009088">
    <property type="term" value="P:threonine biosynthetic process"/>
    <property type="evidence" value="ECO:0007669"/>
    <property type="project" value="UniProtKB-UniRule"/>
</dbReference>
<dbReference type="InterPro" id="IPR001926">
    <property type="entry name" value="TrpB-like_PALP"/>
</dbReference>
<evidence type="ECO:0000259" key="7">
    <source>
        <dbReference type="Pfam" id="PF14821"/>
    </source>
</evidence>
<evidence type="ECO:0000256" key="5">
    <source>
        <dbReference type="PIRSR" id="PIRSR604450-51"/>
    </source>
</evidence>
<evidence type="ECO:0000256" key="1">
    <source>
        <dbReference type="ARBA" id="ARBA00001933"/>
    </source>
</evidence>
<dbReference type="HOGENOM" id="CLU_015170_3_1_7"/>
<evidence type="ECO:0000256" key="2">
    <source>
        <dbReference type="ARBA" id="ARBA00005517"/>
    </source>
</evidence>
<dbReference type="Pfam" id="PF14821">
    <property type="entry name" value="Thr_synth_N"/>
    <property type="match status" value="1"/>
</dbReference>
<evidence type="ECO:0000259" key="6">
    <source>
        <dbReference type="Pfam" id="PF00291"/>
    </source>
</evidence>
<dbReference type="Proteomes" id="UP000002495">
    <property type="component" value="Chromosome"/>
</dbReference>
<keyword evidence="9" id="KW-1185">Reference proteome</keyword>
<dbReference type="Pfam" id="PF00291">
    <property type="entry name" value="PALP"/>
    <property type="match status" value="1"/>
</dbReference>